<dbReference type="AlphaFoldDB" id="A0A9X2ZH63"/>
<evidence type="ECO:0000256" key="1">
    <source>
        <dbReference type="SAM" id="Phobius"/>
    </source>
</evidence>
<evidence type="ECO:0000313" key="3">
    <source>
        <dbReference type="Proteomes" id="UP001151079"/>
    </source>
</evidence>
<feature type="transmembrane region" description="Helical" evidence="1">
    <location>
        <begin position="70"/>
        <end position="89"/>
    </location>
</feature>
<gene>
    <name evidence="2" type="ORF">OIU83_18670</name>
</gene>
<sequence length="103" mass="12010">MKVLLVYFFIVNSIAFILAGYDKYLAVKHKRRISENMLFSITAIGGCVGLLLAMLLFRHKTSKPSFMIKYAGIILLQIVFAFLIFFYYYDLETLEWFMVSNSK</sequence>
<organism evidence="2 3">
    <name type="scientific">Flavobacterium shii</name>
    <dbReference type="NCBI Taxonomy" id="2987687"/>
    <lineage>
        <taxon>Bacteria</taxon>
        <taxon>Pseudomonadati</taxon>
        <taxon>Bacteroidota</taxon>
        <taxon>Flavobacteriia</taxon>
        <taxon>Flavobacteriales</taxon>
        <taxon>Flavobacteriaceae</taxon>
        <taxon>Flavobacterium</taxon>
    </lineage>
</organism>
<accession>A0A9X2ZH63</accession>
<evidence type="ECO:0000313" key="2">
    <source>
        <dbReference type="EMBL" id="MCV9929692.1"/>
    </source>
</evidence>
<reference evidence="2" key="1">
    <citation type="submission" date="2022-10" db="EMBL/GenBank/DDBJ databases">
        <title>Two novel species of Flavobacterium.</title>
        <authorList>
            <person name="Liu Q."/>
            <person name="Xin Y.-H."/>
        </authorList>
    </citation>
    <scope>NUCLEOTIDE SEQUENCE</scope>
    <source>
        <strain evidence="2">LS1R49</strain>
    </source>
</reference>
<comment type="caution">
    <text evidence="2">The sequence shown here is derived from an EMBL/GenBank/DDBJ whole genome shotgun (WGS) entry which is preliminary data.</text>
</comment>
<dbReference type="Pfam" id="PF06961">
    <property type="entry name" value="DUF1294"/>
    <property type="match status" value="1"/>
</dbReference>
<protein>
    <submittedName>
        <fullName evidence="2">DUF1294 domain-containing protein</fullName>
    </submittedName>
</protein>
<dbReference type="RefSeq" id="WP_264207778.1">
    <property type="nucleotide sequence ID" value="NZ_JAOZEW010000022.1"/>
</dbReference>
<keyword evidence="1" id="KW-0812">Transmembrane</keyword>
<feature type="transmembrane region" description="Helical" evidence="1">
    <location>
        <begin position="39"/>
        <end position="58"/>
    </location>
</feature>
<dbReference type="EMBL" id="JAOZEW010000022">
    <property type="protein sequence ID" value="MCV9929692.1"/>
    <property type="molecule type" value="Genomic_DNA"/>
</dbReference>
<proteinExistence type="predicted"/>
<dbReference type="InterPro" id="IPR010718">
    <property type="entry name" value="DUF1294"/>
</dbReference>
<keyword evidence="1" id="KW-1133">Transmembrane helix</keyword>
<name>A0A9X2ZH63_9FLAO</name>
<dbReference type="Proteomes" id="UP001151079">
    <property type="component" value="Unassembled WGS sequence"/>
</dbReference>
<keyword evidence="3" id="KW-1185">Reference proteome</keyword>
<keyword evidence="1" id="KW-0472">Membrane</keyword>